<accession>A0AAN6F402</accession>
<feature type="domain" description="Zinc-binding loop region of homing endonuclease" evidence="2">
    <location>
        <begin position="643"/>
        <end position="706"/>
    </location>
</feature>
<organism evidence="4 5">
    <name type="scientific">Exophiala dermatitidis</name>
    <name type="common">Black yeast-like fungus</name>
    <name type="synonym">Wangiella dermatitidis</name>
    <dbReference type="NCBI Taxonomy" id="5970"/>
    <lineage>
        <taxon>Eukaryota</taxon>
        <taxon>Fungi</taxon>
        <taxon>Dikarya</taxon>
        <taxon>Ascomycota</taxon>
        <taxon>Pezizomycotina</taxon>
        <taxon>Eurotiomycetes</taxon>
        <taxon>Chaetothyriomycetidae</taxon>
        <taxon>Chaetothyriales</taxon>
        <taxon>Herpotrichiellaceae</taxon>
        <taxon>Exophiala</taxon>
    </lineage>
</organism>
<dbReference type="SUPFAM" id="SSF46689">
    <property type="entry name" value="Homeodomain-like"/>
    <property type="match status" value="1"/>
</dbReference>
<evidence type="ECO:0000313" key="4">
    <source>
        <dbReference type="EMBL" id="KAJ8995591.1"/>
    </source>
</evidence>
<name>A0AAN6F402_EXODE</name>
<sequence>MDNHLLAAVGDPSLIDAEDGEEILPLPEEAPNPFDKLAFRGLTVRDDGSLFDEVGSAVDNDRLRRATDSDLRSARKTRAPFTPDDDELLAQWMETARRQGVSDTGLKVFQDLEAAYPHHPHLSWRGRWYRLGQHRAYGTPPVGSYTPPTVTPRNLAVPVPPPQSGFLSSTPLAVQTSSGPSTVTGPNVADHKGPGDAPPPHFRAVAYDVPKGRDTPSKLQYSSEITLRKLLNVDSRDELAGWLKQDWVMDVYIEYAECVLDVDWPTHDASGTSIRRSMSKYTINNAIEALRSKKSRYLLADVDKAGWTLDDHDIRYIVQLIVAGRQPGRAWERRQSDADLPHLCAVGYRLAAWLRAKCDSSGKGGTHVERETIFRWLKFLSDHRARRLQQRQNPSSGPGSSNSFSSFADVAAPLHVPNPQPGLGLGTDDADSPGYLTADEGESGTELDDGETLQGDVGGSSPDQSRRPVDGGKGVVNEPADADVDSTGSSLGEDSRPLSGPVDVVDDDDDVTDKGLLPRLPPVPTYSVATKTAGGIGELEAIWLMEEGQAKFRELQRTLLAKWGVSSSQTEACVLVPNMWLHADPTHLLGVFKVEDAPSNTVDRLKFALNGKSTSFARATAWFARPRRGIDLDNFLGQSLFAANQGSHLCHQGHCITPGHITWEPADDNYAREQCQVTAKTLRSYQVPFPATCNRHNPPCLLAHAALTTEEAYCVQFANLSRAIGGSLANPPRRPSDHPFSTFEVGLPLSFCATSREISPDHLTRPDQGPQPGRARSPVFYCLFCKVRTYKSVASYWTHIRDEHSVVPQAARLQEIRRTADVWSAYLDDQVEQRGIGTRRNDPTFVKLQQIQQENFDWDVVTSWKLRGFRER</sequence>
<evidence type="ECO:0000259" key="2">
    <source>
        <dbReference type="Pfam" id="PF05551"/>
    </source>
</evidence>
<feature type="domain" description="TERF2-interacting telomeric protein 1 Myb" evidence="3">
    <location>
        <begin position="81"/>
        <end position="130"/>
    </location>
</feature>
<dbReference type="AlphaFoldDB" id="A0AAN6F402"/>
<dbReference type="Gene3D" id="1.10.10.60">
    <property type="entry name" value="Homeodomain-like"/>
    <property type="match status" value="1"/>
</dbReference>
<gene>
    <name evidence="4" type="ORF">HRR80_000356</name>
</gene>
<feature type="region of interest" description="Disordered" evidence="1">
    <location>
        <begin position="412"/>
        <end position="506"/>
    </location>
</feature>
<evidence type="ECO:0000256" key="1">
    <source>
        <dbReference type="SAM" id="MobiDB-lite"/>
    </source>
</evidence>
<dbReference type="EMBL" id="JAJGCB010000001">
    <property type="protein sequence ID" value="KAJ8995591.1"/>
    <property type="molecule type" value="Genomic_DNA"/>
</dbReference>
<feature type="compositionally biased region" description="Low complexity" evidence="1">
    <location>
        <begin position="393"/>
        <end position="406"/>
    </location>
</feature>
<dbReference type="SUPFAM" id="SSF54060">
    <property type="entry name" value="His-Me finger endonucleases"/>
    <property type="match status" value="1"/>
</dbReference>
<evidence type="ECO:0000313" key="5">
    <source>
        <dbReference type="Proteomes" id="UP001161757"/>
    </source>
</evidence>
<feature type="compositionally biased region" description="Acidic residues" evidence="1">
    <location>
        <begin position="439"/>
        <end position="451"/>
    </location>
</feature>
<evidence type="ECO:0000259" key="3">
    <source>
        <dbReference type="Pfam" id="PF08914"/>
    </source>
</evidence>
<dbReference type="InterPro" id="IPR008704">
    <property type="entry name" value="Endonuclease_Zinc-binding_loop"/>
</dbReference>
<protein>
    <submittedName>
        <fullName evidence="4">Uncharacterized protein</fullName>
    </submittedName>
</protein>
<comment type="caution">
    <text evidence="4">The sequence shown here is derived from an EMBL/GenBank/DDBJ whole genome shotgun (WGS) entry which is preliminary data.</text>
</comment>
<feature type="compositionally biased region" description="Polar residues" evidence="1">
    <location>
        <begin position="170"/>
        <end position="185"/>
    </location>
</feature>
<dbReference type="InterPro" id="IPR044930">
    <property type="entry name" value="Homing_endonuclease_His-Me"/>
</dbReference>
<dbReference type="InterPro" id="IPR009057">
    <property type="entry name" value="Homeodomain-like_sf"/>
</dbReference>
<dbReference type="Gene3D" id="3.90.75.10">
    <property type="entry name" value="Homing Intron 3 (I-ppo) Encoded Endonuclease, Chain A"/>
    <property type="match status" value="1"/>
</dbReference>
<reference evidence="4" key="1">
    <citation type="submission" date="2023-01" db="EMBL/GenBank/DDBJ databases">
        <title>Exophiala dermititidis isolated from Cystic Fibrosis Patient.</title>
        <authorList>
            <person name="Kurbessoian T."/>
            <person name="Crocker A."/>
            <person name="Murante D."/>
            <person name="Hogan D.A."/>
            <person name="Stajich J.E."/>
        </authorList>
    </citation>
    <scope>NUCLEOTIDE SEQUENCE</scope>
    <source>
        <strain evidence="4">Ex8</strain>
    </source>
</reference>
<dbReference type="InterPro" id="IPR015010">
    <property type="entry name" value="TERF2IP_Myb"/>
</dbReference>
<proteinExistence type="predicted"/>
<dbReference type="GO" id="GO:0004519">
    <property type="term" value="F:endonuclease activity"/>
    <property type="evidence" value="ECO:0007669"/>
    <property type="project" value="InterPro"/>
</dbReference>
<dbReference type="Pfam" id="PF08914">
    <property type="entry name" value="Myb_Rap1"/>
    <property type="match status" value="1"/>
</dbReference>
<feature type="region of interest" description="Disordered" evidence="1">
    <location>
        <begin position="170"/>
        <end position="201"/>
    </location>
</feature>
<dbReference type="CDD" id="cd11655">
    <property type="entry name" value="rap1_myb-like"/>
    <property type="match status" value="1"/>
</dbReference>
<dbReference type="InterPro" id="IPR044925">
    <property type="entry name" value="His-Me_finger_sf"/>
</dbReference>
<dbReference type="Proteomes" id="UP001161757">
    <property type="component" value="Unassembled WGS sequence"/>
</dbReference>
<dbReference type="Pfam" id="PF05551">
    <property type="entry name" value="zf-His_Me_endon"/>
    <property type="match status" value="1"/>
</dbReference>
<feature type="region of interest" description="Disordered" evidence="1">
    <location>
        <begin position="387"/>
        <end position="406"/>
    </location>
</feature>